<proteinExistence type="predicted"/>
<gene>
    <name evidence="2" type="ORF">EANT1437_LOCUS1466</name>
</gene>
<feature type="region of interest" description="Disordered" evidence="1">
    <location>
        <begin position="1"/>
        <end position="24"/>
    </location>
</feature>
<evidence type="ECO:0000256" key="1">
    <source>
        <dbReference type="SAM" id="MobiDB-lite"/>
    </source>
</evidence>
<evidence type="ECO:0000313" key="2">
    <source>
        <dbReference type="EMBL" id="CAD9657665.1"/>
    </source>
</evidence>
<protein>
    <submittedName>
        <fullName evidence="2">Uncharacterized protein</fullName>
    </submittedName>
</protein>
<reference evidence="2" key="1">
    <citation type="submission" date="2021-01" db="EMBL/GenBank/DDBJ databases">
        <authorList>
            <person name="Corre E."/>
            <person name="Pelletier E."/>
            <person name="Niang G."/>
            <person name="Scheremetjew M."/>
            <person name="Finn R."/>
            <person name="Kale V."/>
            <person name="Holt S."/>
            <person name="Cochrane G."/>
            <person name="Meng A."/>
            <person name="Brown T."/>
            <person name="Cohen L."/>
        </authorList>
    </citation>
    <scope>NUCLEOTIDE SEQUENCE</scope>
    <source>
        <strain evidence="2">CCMP1452</strain>
    </source>
</reference>
<dbReference type="EMBL" id="HBHI01002923">
    <property type="protein sequence ID" value="CAD9657665.1"/>
    <property type="molecule type" value="Transcribed_RNA"/>
</dbReference>
<accession>A0A7S2R2D3</accession>
<sequence>MSNAQYGPGKNGVANTGTEKVQKEPKFNGDLSRDYFAETPNQVLEYTINCPMWFVLDNFNSTKPSTKIIEEGDQNTRVHEFIAVGMVRATELGCTEVITEVEWSETKIRHKCRTVAPFVGLPNFMIHGYAADNTIEDIGNGKTRLINRAFQHDRMCMLGSLCCCCLCFAKIGNKILSGDIPAMEKKWAKMLKDGTVKAGEKSALGQQQM</sequence>
<organism evidence="2">
    <name type="scientific">Eucampia antarctica</name>
    <dbReference type="NCBI Taxonomy" id="49252"/>
    <lineage>
        <taxon>Eukaryota</taxon>
        <taxon>Sar</taxon>
        <taxon>Stramenopiles</taxon>
        <taxon>Ochrophyta</taxon>
        <taxon>Bacillariophyta</taxon>
        <taxon>Mediophyceae</taxon>
        <taxon>Biddulphiophycidae</taxon>
        <taxon>Hemiaulales</taxon>
        <taxon>Hemiaulaceae</taxon>
        <taxon>Eucampia</taxon>
    </lineage>
</organism>
<dbReference type="AlphaFoldDB" id="A0A7S2R2D3"/>
<name>A0A7S2R2D3_9STRA</name>